<comment type="caution">
    <text evidence="2">The sequence shown here is derived from an EMBL/GenBank/DDBJ whole genome shotgun (WGS) entry which is preliminary data.</text>
</comment>
<evidence type="ECO:0000313" key="2">
    <source>
        <dbReference type="EMBL" id="MFC4989639.1"/>
    </source>
</evidence>
<evidence type="ECO:0000313" key="3">
    <source>
        <dbReference type="Proteomes" id="UP001595925"/>
    </source>
</evidence>
<sequence>MFPLLPSGSLSPLPGADNFVARRALGKRRSLVAFLVLDQDLPGSYYRSTDRAITDRRVFWVCVHSRERGAMERVIPIQGSIRTILLLYLKPDPSTLKVKPAASNLSGNWVKGNLHAPNVQTTLDRHILPSKGKLVRPSAEKDVQNPLIRQIGIIPLVIRRLLQLLQHRMKRQHKEQDLSRCNVLVKIRIKIPVHNLVPMIIERIQVIIKQTFWRNPIIRIVPILQHLLLRSPVIGLIPLIIVVYTLIPFT</sequence>
<keyword evidence="1" id="KW-1133">Transmembrane helix</keyword>
<feature type="transmembrane region" description="Helical" evidence="1">
    <location>
        <begin position="227"/>
        <end position="247"/>
    </location>
</feature>
<organism evidence="2 3">
    <name type="scientific">Saliphagus infecundisoli</name>
    <dbReference type="NCBI Taxonomy" id="1849069"/>
    <lineage>
        <taxon>Archaea</taxon>
        <taxon>Methanobacteriati</taxon>
        <taxon>Methanobacteriota</taxon>
        <taxon>Stenosarchaea group</taxon>
        <taxon>Halobacteria</taxon>
        <taxon>Halobacteriales</taxon>
        <taxon>Natrialbaceae</taxon>
        <taxon>Saliphagus</taxon>
    </lineage>
</organism>
<evidence type="ECO:0000256" key="1">
    <source>
        <dbReference type="SAM" id="Phobius"/>
    </source>
</evidence>
<keyword evidence="1" id="KW-0812">Transmembrane</keyword>
<protein>
    <submittedName>
        <fullName evidence="2">Uncharacterized protein</fullName>
    </submittedName>
</protein>
<accession>A0ABD5QJ44</accession>
<name>A0ABD5QJ44_9EURY</name>
<gene>
    <name evidence="2" type="ORF">ACFPFO_18115</name>
</gene>
<dbReference type="RefSeq" id="WP_224829610.1">
    <property type="nucleotide sequence ID" value="NZ_JAIVEF010000023.1"/>
</dbReference>
<keyword evidence="3" id="KW-1185">Reference proteome</keyword>
<reference evidence="2 3" key="1">
    <citation type="journal article" date="2019" name="Int. J. Syst. Evol. Microbiol.">
        <title>The Global Catalogue of Microorganisms (GCM) 10K type strain sequencing project: providing services to taxonomists for standard genome sequencing and annotation.</title>
        <authorList>
            <consortium name="The Broad Institute Genomics Platform"/>
            <consortium name="The Broad Institute Genome Sequencing Center for Infectious Disease"/>
            <person name="Wu L."/>
            <person name="Ma J."/>
        </authorList>
    </citation>
    <scope>NUCLEOTIDE SEQUENCE [LARGE SCALE GENOMIC DNA]</scope>
    <source>
        <strain evidence="2 3">CGMCC 1.15824</strain>
    </source>
</reference>
<dbReference type="EMBL" id="JBHSJG010000050">
    <property type="protein sequence ID" value="MFC4989639.1"/>
    <property type="molecule type" value="Genomic_DNA"/>
</dbReference>
<proteinExistence type="predicted"/>
<keyword evidence="1" id="KW-0472">Membrane</keyword>
<dbReference type="Proteomes" id="UP001595925">
    <property type="component" value="Unassembled WGS sequence"/>
</dbReference>
<dbReference type="AlphaFoldDB" id="A0ABD5QJ44"/>